<name>A0AA36J9K6_9DINO</name>
<proteinExistence type="predicted"/>
<evidence type="ECO:0000256" key="1">
    <source>
        <dbReference type="SAM" id="Coils"/>
    </source>
</evidence>
<evidence type="ECO:0000313" key="3">
    <source>
        <dbReference type="EMBL" id="CAJ1400996.1"/>
    </source>
</evidence>
<accession>A0AA36J9K6</accession>
<feature type="coiled-coil region" evidence="1">
    <location>
        <begin position="53"/>
        <end position="87"/>
    </location>
</feature>
<keyword evidence="4" id="KW-1185">Reference proteome</keyword>
<sequence>MGCLLRPHGKPVVRPLRLRYDTESRRWVVAVTEGVEEEFPAEAGPVEARRKAVEFCCQKLKELESQADQLENEKEKAEIVKLSERVKAAFPEELQKRREKSQKLGICRGLEFPSMQLLIQYGNGKGTFQWPVKVRQSFPGSRTTAQAPYTAEVEQKFEIHRPVHPFQLSWRVCLDKRDATGSFGIGNFRNPAGLVVSCPSKSAFQKLQKHQAKHAMEAAVMQRKLQQESSSSAWRCYWQKPAKRRPKPSTSAWRRRPKRRWRRALVPPSIPCTPGGPGAWSASQSSPVLRAGRTIAAWSNSKASRSSPTRMAPTLCPCCYSSPSSALAAVGPRLREVAQHCATWIARRCEQCQCSATQRSSRWVLPITGKRKLNLEDLKHVNELRQAVSAAFEVDDGEEAKDTKERSKPSRSRVVIKENTETTRALGLLLGSVGLPKVPFEEEESKEQAEGEASKRFLGDVWIDLGEDGVDDDSAAWEQDHLFVRWDAPLPGGSASPVFLSFEDLGSPGKEPERGSPEPEAPKADATSTPSETQRFSFLPELSLGQALKDRAESFKLMQAEARDLMTQGRPDIRAAKDRVRKLRRMAKFVDTFKEKSTSAWNLAMKAEEPMGVKQAMNLATRIMQDLGASYAEVEAGASFVQELHQQSDSRLQRAESCNKSAPHIWASAIKAARLIHEKLAFQWKLASTILNHSTNSKRVSYKKADETVRLVNEKLLRWKEEAEILQQEAREDELARQASLRGMRLPKVEAERAEMARRQEGWSGNAHKPSSGDGTLCSPCRIWHLLPQMGP</sequence>
<keyword evidence="1" id="KW-0175">Coiled coil</keyword>
<evidence type="ECO:0000313" key="4">
    <source>
        <dbReference type="Proteomes" id="UP001178507"/>
    </source>
</evidence>
<feature type="region of interest" description="Disordered" evidence="2">
    <location>
        <begin position="497"/>
        <end position="535"/>
    </location>
</feature>
<dbReference type="Proteomes" id="UP001178507">
    <property type="component" value="Unassembled WGS sequence"/>
</dbReference>
<dbReference type="EMBL" id="CAUJNA010003394">
    <property type="protein sequence ID" value="CAJ1400996.1"/>
    <property type="molecule type" value="Genomic_DNA"/>
</dbReference>
<comment type="caution">
    <text evidence="3">The sequence shown here is derived from an EMBL/GenBank/DDBJ whole genome shotgun (WGS) entry which is preliminary data.</text>
</comment>
<reference evidence="3" key="1">
    <citation type="submission" date="2023-08" db="EMBL/GenBank/DDBJ databases">
        <authorList>
            <person name="Chen Y."/>
            <person name="Shah S."/>
            <person name="Dougan E. K."/>
            <person name="Thang M."/>
            <person name="Chan C."/>
        </authorList>
    </citation>
    <scope>NUCLEOTIDE SEQUENCE</scope>
</reference>
<feature type="compositionally biased region" description="Polar residues" evidence="2">
    <location>
        <begin position="526"/>
        <end position="535"/>
    </location>
</feature>
<dbReference type="AlphaFoldDB" id="A0AA36J9K6"/>
<feature type="coiled-coil region" evidence="1">
    <location>
        <begin position="709"/>
        <end position="736"/>
    </location>
</feature>
<feature type="compositionally biased region" description="Basic and acidic residues" evidence="2">
    <location>
        <begin position="510"/>
        <end position="523"/>
    </location>
</feature>
<protein>
    <submittedName>
        <fullName evidence="3">Uncharacterized protein</fullName>
    </submittedName>
</protein>
<evidence type="ECO:0000256" key="2">
    <source>
        <dbReference type="SAM" id="MobiDB-lite"/>
    </source>
</evidence>
<organism evidence="3 4">
    <name type="scientific">Effrenium voratum</name>
    <dbReference type="NCBI Taxonomy" id="2562239"/>
    <lineage>
        <taxon>Eukaryota</taxon>
        <taxon>Sar</taxon>
        <taxon>Alveolata</taxon>
        <taxon>Dinophyceae</taxon>
        <taxon>Suessiales</taxon>
        <taxon>Symbiodiniaceae</taxon>
        <taxon>Effrenium</taxon>
    </lineage>
</organism>
<gene>
    <name evidence="3" type="ORF">EVOR1521_LOCUS24224</name>
</gene>